<dbReference type="PANTHER" id="PTHR42732:SF1">
    <property type="entry name" value="BETA-MANNOSIDASE"/>
    <property type="match status" value="1"/>
</dbReference>
<keyword evidence="6" id="KW-1185">Reference proteome</keyword>
<dbReference type="AlphaFoldDB" id="A0AAW4P680"/>
<dbReference type="Gene3D" id="2.60.40.10">
    <property type="entry name" value="Immunoglobulins"/>
    <property type="match status" value="1"/>
</dbReference>
<dbReference type="InterPro" id="IPR006102">
    <property type="entry name" value="Ig-like_GH2"/>
</dbReference>
<evidence type="ECO:0000313" key="5">
    <source>
        <dbReference type="EMBL" id="MBX0293496.1"/>
    </source>
</evidence>
<dbReference type="GO" id="GO:0004553">
    <property type="term" value="F:hydrolase activity, hydrolyzing O-glycosyl compounds"/>
    <property type="evidence" value="ECO:0007669"/>
    <property type="project" value="InterPro"/>
</dbReference>
<dbReference type="SUPFAM" id="SSF49303">
    <property type="entry name" value="beta-Galactosidase/glucuronidase domain"/>
    <property type="match status" value="1"/>
</dbReference>
<name>A0AAW4P680_9EURY</name>
<proteinExistence type="predicted"/>
<dbReference type="InterPro" id="IPR051913">
    <property type="entry name" value="GH2_Domain-Containing"/>
</dbReference>
<dbReference type="RefSeq" id="WP_220578210.1">
    <property type="nucleotide sequence ID" value="NZ_RKLT01000001.1"/>
</dbReference>
<dbReference type="InterPro" id="IPR036156">
    <property type="entry name" value="Beta-gal/glucu_dom_sf"/>
</dbReference>
<dbReference type="InterPro" id="IPR008979">
    <property type="entry name" value="Galactose-bd-like_sf"/>
</dbReference>
<feature type="domain" description="Glycoside hydrolase family 2 immunoglobulin-like beta-sandwich" evidence="4">
    <location>
        <begin position="154"/>
        <end position="240"/>
    </location>
</feature>
<dbReference type="EMBL" id="RKLT01000001">
    <property type="protein sequence ID" value="MBX0293496.1"/>
    <property type="molecule type" value="Genomic_DNA"/>
</dbReference>
<keyword evidence="2" id="KW-0326">Glycosidase</keyword>
<evidence type="ECO:0000256" key="3">
    <source>
        <dbReference type="SAM" id="MobiDB-lite"/>
    </source>
</evidence>
<dbReference type="SUPFAM" id="SSF51445">
    <property type="entry name" value="(Trans)glycosidases"/>
    <property type="match status" value="1"/>
</dbReference>
<protein>
    <submittedName>
        <fullName evidence="5">Hydrolase</fullName>
    </submittedName>
</protein>
<evidence type="ECO:0000256" key="2">
    <source>
        <dbReference type="ARBA" id="ARBA00023295"/>
    </source>
</evidence>
<dbReference type="Pfam" id="PF00703">
    <property type="entry name" value="Glyco_hydro_2"/>
    <property type="match status" value="1"/>
</dbReference>
<comment type="caution">
    <text evidence="5">The sequence shown here is derived from an EMBL/GenBank/DDBJ whole genome shotgun (WGS) entry which is preliminary data.</text>
</comment>
<dbReference type="Gene3D" id="3.20.20.80">
    <property type="entry name" value="Glycosidases"/>
    <property type="match status" value="1"/>
</dbReference>
<gene>
    <name evidence="5" type="ORF">EGH23_01220</name>
</gene>
<evidence type="ECO:0000256" key="1">
    <source>
        <dbReference type="ARBA" id="ARBA00022801"/>
    </source>
</evidence>
<organism evidence="5 6">
    <name type="scientific">Haloarcula nitratireducens</name>
    <dbReference type="NCBI Taxonomy" id="2487749"/>
    <lineage>
        <taxon>Archaea</taxon>
        <taxon>Methanobacteriati</taxon>
        <taxon>Methanobacteriota</taxon>
        <taxon>Stenosarchaea group</taxon>
        <taxon>Halobacteria</taxon>
        <taxon>Halobacteriales</taxon>
        <taxon>Haloarculaceae</taxon>
        <taxon>Haloarcula</taxon>
    </lineage>
</organism>
<evidence type="ECO:0000259" key="4">
    <source>
        <dbReference type="Pfam" id="PF00703"/>
    </source>
</evidence>
<accession>A0AAW4P680</accession>
<reference evidence="5 6" key="1">
    <citation type="submission" date="2021-06" db="EMBL/GenBank/DDBJ databases">
        <title>Halomicroarcula sp. a new haloarchaeum isolated from saline soil.</title>
        <authorList>
            <person name="Duran-Viseras A."/>
            <person name="Sanchez-Porro C."/>
            <person name="Ventosa A."/>
        </authorList>
    </citation>
    <scope>NUCLEOTIDE SEQUENCE [LARGE SCALE GENOMIC DNA]</scope>
    <source>
        <strain evidence="5 6">F27</strain>
    </source>
</reference>
<feature type="region of interest" description="Disordered" evidence="3">
    <location>
        <begin position="1"/>
        <end position="21"/>
    </location>
</feature>
<keyword evidence="1 5" id="KW-0378">Hydrolase</keyword>
<dbReference type="PANTHER" id="PTHR42732">
    <property type="entry name" value="BETA-GALACTOSIDASE"/>
    <property type="match status" value="1"/>
</dbReference>
<dbReference type="Proteomes" id="UP001430455">
    <property type="component" value="Unassembled WGS sequence"/>
</dbReference>
<dbReference type="InterPro" id="IPR013783">
    <property type="entry name" value="Ig-like_fold"/>
</dbReference>
<dbReference type="InterPro" id="IPR017853">
    <property type="entry name" value="GH"/>
</dbReference>
<evidence type="ECO:0000313" key="6">
    <source>
        <dbReference type="Proteomes" id="UP001430455"/>
    </source>
</evidence>
<dbReference type="Gene3D" id="2.60.120.260">
    <property type="entry name" value="Galactose-binding domain-like"/>
    <property type="match status" value="1"/>
</dbReference>
<dbReference type="GO" id="GO:0005975">
    <property type="term" value="P:carbohydrate metabolic process"/>
    <property type="evidence" value="ECO:0007669"/>
    <property type="project" value="InterPro"/>
</dbReference>
<dbReference type="SUPFAM" id="SSF49785">
    <property type="entry name" value="Galactose-binding domain-like"/>
    <property type="match status" value="1"/>
</dbReference>
<sequence>MSLEWRGAAVAPTDGMPEPDEWDAVTVPGRPSQFAGADAVAYETAFSDPREGDDAHAVLDLHGAYAHTRVWCNGERVAEHDAYLAPLRVRLPEADEYRIVVECRAPEDHFGGLHETAILPEERCVPGIWWTADLQTYPDPYVSAVRARPRVAVEDGRVDSAAVDVTADVVTNEAIDDRLTLSFRPEGNARGGGAMDRTRVDTEPGATTVQYTIDVRDPALWWPHDRGAQSRYTVRAKLDGATASVTTGLRSVAYDDELRVNGERLPARGVTLLDPTPEDVRRATAANANLVRVRAQGVPPSVADACDEHGVLLWADLPLSGPGEFDADRGRELAAHLVESNGHHPSLAAVGVHDEPVEPYADGLGSGVLDRLRFRFRAWRASYDDAPARTVADAVDGVPTFPVMGPPGIDPDAVTLYPGWQYGAAADCAWLCDHYGVGSVVAGFGAGSLGTDGSAEDRDAVPAAFDHTVHDDAHLGGDAATSQATQARVVQAVAEQLRRRGSDVAILDSLRDAADAGMGVLRSNGTEKPAYGTLTDSYQPTQAVLTDPTPGESDVCVVHDRPTETTVTVEWDHNGDRTQEEQALGAFDRVTVGSVTLAEGDELTLAVAVDENVVKNEYAIGHNI</sequence>